<dbReference type="NCBIfam" id="TIGR00180">
    <property type="entry name" value="parB_part"/>
    <property type="match status" value="1"/>
</dbReference>
<dbReference type="RefSeq" id="WP_007019362.1">
    <property type="nucleotide sequence ID" value="NZ_CH724124.1"/>
</dbReference>
<evidence type="ECO:0000313" key="3">
    <source>
        <dbReference type="EMBL" id="EAT10871.1"/>
    </source>
</evidence>
<feature type="domain" description="ParB-like N-terminal" evidence="2">
    <location>
        <begin position="39"/>
        <end position="129"/>
    </location>
</feature>
<dbReference type="InterPro" id="IPR050336">
    <property type="entry name" value="Chromosome_partition/occlusion"/>
</dbReference>
<dbReference type="Gene3D" id="1.10.10.2830">
    <property type="match status" value="1"/>
</dbReference>
<dbReference type="GO" id="GO:0005694">
    <property type="term" value="C:chromosome"/>
    <property type="evidence" value="ECO:0007669"/>
    <property type="project" value="TreeGrafter"/>
</dbReference>
<keyword evidence="4" id="KW-1185">Reference proteome</keyword>
<comment type="similarity">
    <text evidence="1">Belongs to the ParB family.</text>
</comment>
<organism evidence="3 4">
    <name type="scientific">Bermanella marisrubri</name>
    <dbReference type="NCBI Taxonomy" id="207949"/>
    <lineage>
        <taxon>Bacteria</taxon>
        <taxon>Pseudomonadati</taxon>
        <taxon>Pseudomonadota</taxon>
        <taxon>Gammaproteobacteria</taxon>
        <taxon>Oceanospirillales</taxon>
        <taxon>Oceanospirillaceae</taxon>
        <taxon>Bermanella</taxon>
    </lineage>
</organism>
<dbReference type="InterPro" id="IPR004437">
    <property type="entry name" value="ParB/RepB/Spo0J"/>
</dbReference>
<dbReference type="PANTHER" id="PTHR33375">
    <property type="entry name" value="CHROMOSOME-PARTITIONING PROTEIN PARB-RELATED"/>
    <property type="match status" value="1"/>
</dbReference>
<dbReference type="GO" id="GO:0003677">
    <property type="term" value="F:DNA binding"/>
    <property type="evidence" value="ECO:0007669"/>
    <property type="project" value="InterPro"/>
</dbReference>
<dbReference type="Gene3D" id="3.90.1530.30">
    <property type="match status" value="1"/>
</dbReference>
<dbReference type="SUPFAM" id="SSF110849">
    <property type="entry name" value="ParB/Sulfiredoxin"/>
    <property type="match status" value="1"/>
</dbReference>
<evidence type="ECO:0000313" key="4">
    <source>
        <dbReference type="Proteomes" id="UP000004263"/>
    </source>
</evidence>
<dbReference type="STRING" id="207949.RED65_01993"/>
<proteinExistence type="inferred from homology"/>
<dbReference type="EMBL" id="AAQH01000030">
    <property type="protein sequence ID" value="EAT10871.1"/>
    <property type="molecule type" value="Genomic_DNA"/>
</dbReference>
<name>Q1MY25_9GAMM</name>
<dbReference type="Pfam" id="PF02195">
    <property type="entry name" value="ParB_N"/>
    <property type="match status" value="1"/>
</dbReference>
<sequence length="296" mass="32943">MKGAGFGKQGSPTLEHANQEKLVSSLDELLGQGKPEQILKIHHSKIEPDPLQPRRKIDEAGIKALSESIKLNGQAQPITVIPLGDDTYRIVAGERRWRAAKLADLEVVAYVRGDLDETQIRLIQVAENVDREDMTVEDTARAYVGIVNVLTESGLEKKKAIERAGISKTEFYRWQTINEAFEAEDSSIQIVSTVTADLRSLEEFRRLEKKAPDLSSKIIKKIQGDKLKGSLREEIDSLTKPKKKQEKQSPVSYEIENAELVGEEILVDISKGGKAKSTLKIDKSSLALLNGLFENE</sequence>
<evidence type="ECO:0000259" key="2">
    <source>
        <dbReference type="SMART" id="SM00470"/>
    </source>
</evidence>
<accession>Q1MY25</accession>
<dbReference type="OrthoDB" id="9802051at2"/>
<comment type="caution">
    <text evidence="3">The sequence shown here is derived from an EMBL/GenBank/DDBJ whole genome shotgun (WGS) entry which is preliminary data.</text>
</comment>
<dbReference type="AlphaFoldDB" id="Q1MY25"/>
<dbReference type="InterPro" id="IPR003115">
    <property type="entry name" value="ParB_N"/>
</dbReference>
<reference evidence="3 4" key="1">
    <citation type="submission" date="2006-03" db="EMBL/GenBank/DDBJ databases">
        <authorList>
            <person name="Pinhassi J."/>
            <person name="Pedros-Alio C."/>
            <person name="Ferriera S."/>
            <person name="Johnson J."/>
            <person name="Kravitz S."/>
            <person name="Halpern A."/>
            <person name="Remington K."/>
            <person name="Beeson K."/>
            <person name="Tran B."/>
            <person name="Rogers Y.-H."/>
            <person name="Friedman R."/>
            <person name="Venter J.C."/>
        </authorList>
    </citation>
    <scope>NUCLEOTIDE SEQUENCE [LARGE SCALE GENOMIC DNA]</scope>
    <source>
        <strain evidence="3 4">RED65</strain>
    </source>
</reference>
<dbReference type="Proteomes" id="UP000004263">
    <property type="component" value="Unassembled WGS sequence"/>
</dbReference>
<dbReference type="HOGENOM" id="CLU_938984_0_0_6"/>
<protein>
    <submittedName>
        <fullName evidence="3">Chromosome partitioning protein ParB</fullName>
    </submittedName>
</protein>
<dbReference type="SMART" id="SM00470">
    <property type="entry name" value="ParB"/>
    <property type="match status" value="1"/>
</dbReference>
<gene>
    <name evidence="3" type="ORF">RED65_01993</name>
</gene>
<dbReference type="GO" id="GO:0007059">
    <property type="term" value="P:chromosome segregation"/>
    <property type="evidence" value="ECO:0007669"/>
    <property type="project" value="TreeGrafter"/>
</dbReference>
<dbReference type="PANTHER" id="PTHR33375:SF1">
    <property type="entry name" value="CHROMOSOME-PARTITIONING PROTEIN PARB-RELATED"/>
    <property type="match status" value="1"/>
</dbReference>
<evidence type="ECO:0000256" key="1">
    <source>
        <dbReference type="ARBA" id="ARBA00006295"/>
    </source>
</evidence>
<dbReference type="InterPro" id="IPR036086">
    <property type="entry name" value="ParB/Sulfiredoxin_sf"/>
</dbReference>